<organism evidence="2 3">
    <name type="scientific">Phaeosphaeria nodorum (strain SN15 / ATCC MYA-4574 / FGSC 10173)</name>
    <name type="common">Glume blotch fungus</name>
    <name type="synonym">Parastagonospora nodorum</name>
    <dbReference type="NCBI Taxonomy" id="321614"/>
    <lineage>
        <taxon>Eukaryota</taxon>
        <taxon>Fungi</taxon>
        <taxon>Dikarya</taxon>
        <taxon>Ascomycota</taxon>
        <taxon>Pezizomycotina</taxon>
        <taxon>Dothideomycetes</taxon>
        <taxon>Pleosporomycetidae</taxon>
        <taxon>Pleosporales</taxon>
        <taxon>Pleosporineae</taxon>
        <taxon>Phaeosphaeriaceae</taxon>
        <taxon>Parastagonospora</taxon>
    </lineage>
</organism>
<dbReference type="VEuPathDB" id="FungiDB:JI435_082030"/>
<dbReference type="Proteomes" id="UP000663193">
    <property type="component" value="Chromosome 2"/>
</dbReference>
<gene>
    <name evidence="2" type="ORF">JI435_082030</name>
</gene>
<name>A0A7U2ETD0_PHANO</name>
<sequence>MQFLITILLALSATVLVSAKHHPNPKKPCDHCENEGQTLCGNKSDGSSVGVICTNHCWVVNPDQHC</sequence>
<evidence type="ECO:0000313" key="3">
    <source>
        <dbReference type="Proteomes" id="UP000663193"/>
    </source>
</evidence>
<protein>
    <submittedName>
        <fullName evidence="2">Uncharacterized protein</fullName>
    </submittedName>
</protein>
<evidence type="ECO:0000313" key="2">
    <source>
        <dbReference type="EMBL" id="QRC92740.1"/>
    </source>
</evidence>
<reference evidence="3" key="1">
    <citation type="journal article" date="2021" name="BMC Genomics">
        <title>Chromosome-level genome assembly and manually-curated proteome of model necrotroph Parastagonospora nodorum Sn15 reveals a genome-wide trove of candidate effector homologs, and redundancy of virulence-related functions within an accessory chromosome.</title>
        <authorList>
            <person name="Bertazzoni S."/>
            <person name="Jones D.A.B."/>
            <person name="Phan H.T."/>
            <person name="Tan K.-C."/>
            <person name="Hane J.K."/>
        </authorList>
    </citation>
    <scope>NUCLEOTIDE SEQUENCE [LARGE SCALE GENOMIC DNA]</scope>
    <source>
        <strain evidence="3">SN15 / ATCC MYA-4574 / FGSC 10173)</strain>
    </source>
</reference>
<accession>A0A7U2ETD0</accession>
<keyword evidence="1" id="KW-0732">Signal</keyword>
<dbReference type="EMBL" id="CP069024">
    <property type="protein sequence ID" value="QRC92740.1"/>
    <property type="molecule type" value="Genomic_DNA"/>
</dbReference>
<dbReference type="AlphaFoldDB" id="A0A7U2ETD0"/>
<feature type="signal peptide" evidence="1">
    <location>
        <begin position="1"/>
        <end position="19"/>
    </location>
</feature>
<proteinExistence type="predicted"/>
<evidence type="ECO:0000256" key="1">
    <source>
        <dbReference type="SAM" id="SignalP"/>
    </source>
</evidence>
<feature type="chain" id="PRO_5030893485" evidence="1">
    <location>
        <begin position="20"/>
        <end position="66"/>
    </location>
</feature>
<keyword evidence="3" id="KW-1185">Reference proteome</keyword>